<feature type="transmembrane region" description="Helical" evidence="1">
    <location>
        <begin position="31"/>
        <end position="48"/>
    </location>
</feature>
<name>A0A4Z0WB05_9GAMM</name>
<feature type="transmembrane region" description="Helical" evidence="1">
    <location>
        <begin position="105"/>
        <end position="127"/>
    </location>
</feature>
<accession>A0A4Z0WB05</accession>
<keyword evidence="1" id="KW-0812">Transmembrane</keyword>
<evidence type="ECO:0000256" key="1">
    <source>
        <dbReference type="SAM" id="Phobius"/>
    </source>
</evidence>
<keyword evidence="1" id="KW-0472">Membrane</keyword>
<feature type="transmembrane region" description="Helical" evidence="1">
    <location>
        <begin position="139"/>
        <end position="160"/>
    </location>
</feature>
<keyword evidence="1" id="KW-1133">Transmembrane helix</keyword>
<dbReference type="AlphaFoldDB" id="A0A4Z0WB05"/>
<feature type="transmembrane region" description="Helical" evidence="1">
    <location>
        <begin position="54"/>
        <end position="73"/>
    </location>
</feature>
<feature type="transmembrane region" description="Helical" evidence="1">
    <location>
        <begin position="80"/>
        <end position="99"/>
    </location>
</feature>
<sequence length="250" mass="28166">MSDPQSQGAPQAAPPESQSIRLRQRLGQKHFWLLLLVSAGLILGVQRWQPFPIIWDGGMVLHHITLFCLLYLAARWRLEAHLAFSLALGISVLPLVFTGAPLGQYSLALVGEFGLVTSFGLLLIALFDYRWRRLITPLFPLWFWLLIGLFSLVAVGGQWISIDLFPYFHGENASWLAPLAAGLCVLLCLQGRYWALPVVVGLSLGYDWRLLSGHNAFAYTGDLFWLLALPVVLVQRWRAHRHRGTTKTDR</sequence>
<evidence type="ECO:0000313" key="3">
    <source>
        <dbReference type="Proteomes" id="UP000297475"/>
    </source>
</evidence>
<gene>
    <name evidence="2" type="ORF">E4656_12435</name>
</gene>
<reference evidence="2 3" key="1">
    <citation type="submission" date="2019-04" db="EMBL/GenBank/DDBJ databases">
        <title>Natronospirillum operosus gen. nov., sp. nov., a haloalkaliphilic satellite isolated from decaying biomass of laboratory culture of cyanobacterium Geitlerinema sp. and proposal of Natronospirillaceae fam. nov. and Saccharospirillaceae fam. nov.</title>
        <authorList>
            <person name="Kevbrin V."/>
            <person name="Boltyanskaya Y."/>
            <person name="Koziaeva V."/>
            <person name="Grouzdev D.S."/>
            <person name="Park M."/>
            <person name="Cho J."/>
        </authorList>
    </citation>
    <scope>NUCLEOTIDE SEQUENCE [LARGE SCALE GENOMIC DNA]</scope>
    <source>
        <strain evidence="2 3">G-116</strain>
    </source>
</reference>
<dbReference type="EMBL" id="SRMF01000004">
    <property type="protein sequence ID" value="TGG92921.1"/>
    <property type="molecule type" value="Genomic_DNA"/>
</dbReference>
<protein>
    <submittedName>
        <fullName evidence="2">Uncharacterized protein</fullName>
    </submittedName>
</protein>
<dbReference type="Proteomes" id="UP000297475">
    <property type="component" value="Unassembled WGS sequence"/>
</dbReference>
<dbReference type="RefSeq" id="WP_135483593.1">
    <property type="nucleotide sequence ID" value="NZ_SRMF01000004.1"/>
</dbReference>
<proteinExistence type="predicted"/>
<organism evidence="2 3">
    <name type="scientific">Natronospirillum operosum</name>
    <dbReference type="NCBI Taxonomy" id="2759953"/>
    <lineage>
        <taxon>Bacteria</taxon>
        <taxon>Pseudomonadati</taxon>
        <taxon>Pseudomonadota</taxon>
        <taxon>Gammaproteobacteria</taxon>
        <taxon>Oceanospirillales</taxon>
        <taxon>Natronospirillaceae</taxon>
        <taxon>Natronospirillum</taxon>
    </lineage>
</organism>
<feature type="transmembrane region" description="Helical" evidence="1">
    <location>
        <begin position="217"/>
        <end position="234"/>
    </location>
</feature>
<evidence type="ECO:0000313" key="2">
    <source>
        <dbReference type="EMBL" id="TGG92921.1"/>
    </source>
</evidence>
<keyword evidence="3" id="KW-1185">Reference proteome</keyword>
<comment type="caution">
    <text evidence="2">The sequence shown here is derived from an EMBL/GenBank/DDBJ whole genome shotgun (WGS) entry which is preliminary data.</text>
</comment>